<sequence>MKERNLAEELFTIDDTVFGSQEWTDLEKREFSMGPDSLLDEIIEKDEWSNVEMLWIIKKMVYHYGKKGQLMKNIPTERLFSNIVDILRVLYLVLDHANPDLDVNIRKYLSVKLADSTWGINSRTREYLYKLGEKQQ</sequence>
<organism evidence="1">
    <name type="scientific">hydrocarbon metagenome</name>
    <dbReference type="NCBI Taxonomy" id="938273"/>
    <lineage>
        <taxon>unclassified sequences</taxon>
        <taxon>metagenomes</taxon>
        <taxon>ecological metagenomes</taxon>
    </lineage>
</organism>
<evidence type="ECO:0000313" key="1">
    <source>
        <dbReference type="EMBL" id="KUG03795.1"/>
    </source>
</evidence>
<proteinExistence type="predicted"/>
<comment type="caution">
    <text evidence="1">The sequence shown here is derived from an EMBL/GenBank/DDBJ whole genome shotgun (WGS) entry which is preliminary data.</text>
</comment>
<dbReference type="EMBL" id="LNQE01001868">
    <property type="protein sequence ID" value="KUG03795.1"/>
    <property type="molecule type" value="Genomic_DNA"/>
</dbReference>
<reference evidence="1" key="1">
    <citation type="journal article" date="2015" name="Proc. Natl. Acad. Sci. U.S.A.">
        <title>Networks of energetic and metabolic interactions define dynamics in microbial communities.</title>
        <authorList>
            <person name="Embree M."/>
            <person name="Liu J.K."/>
            <person name="Al-Bassam M.M."/>
            <person name="Zengler K."/>
        </authorList>
    </citation>
    <scope>NUCLEOTIDE SEQUENCE</scope>
</reference>
<dbReference type="AlphaFoldDB" id="A0A0W8E604"/>
<protein>
    <submittedName>
        <fullName evidence="1">Uncharacterized protein</fullName>
    </submittedName>
</protein>
<gene>
    <name evidence="1" type="ORF">ASZ90_018831</name>
</gene>
<accession>A0A0W8E604</accession>
<name>A0A0W8E604_9ZZZZ</name>